<evidence type="ECO:0000256" key="7">
    <source>
        <dbReference type="ARBA" id="ARBA00022989"/>
    </source>
</evidence>
<comment type="similarity">
    <text evidence="2 11">Belongs to the mitochondrial carrier (TC 2.A.29) family.</text>
</comment>
<keyword evidence="13" id="KW-1185">Reference proteome</keyword>
<dbReference type="Pfam" id="PF02466">
    <property type="entry name" value="Tim17"/>
    <property type="match status" value="1"/>
</dbReference>
<evidence type="ECO:0000313" key="12">
    <source>
        <dbReference type="EMBL" id="KAF2238016.1"/>
    </source>
</evidence>
<feature type="repeat" description="Solcar" evidence="10">
    <location>
        <begin position="131"/>
        <end position="220"/>
    </location>
</feature>
<evidence type="ECO:0000256" key="5">
    <source>
        <dbReference type="ARBA" id="ARBA00022737"/>
    </source>
</evidence>
<dbReference type="EMBL" id="ML991777">
    <property type="protein sequence ID" value="KAF2238016.1"/>
    <property type="molecule type" value="Genomic_DNA"/>
</dbReference>
<dbReference type="PROSITE" id="PS50920">
    <property type="entry name" value="SOLCAR"/>
    <property type="match status" value="3"/>
</dbReference>
<evidence type="ECO:0000256" key="10">
    <source>
        <dbReference type="PROSITE-ProRule" id="PRU00282"/>
    </source>
</evidence>
<feature type="repeat" description="Solcar" evidence="10">
    <location>
        <begin position="31"/>
        <end position="119"/>
    </location>
</feature>
<sequence length="568" mass="62797">MNVSEETVVVPVQTGTTIETTKPRPVAHQTTEAFKDIAFGSAAGIVGKFVEYPFDTVKVRLQSQPEHLPLQYTGPLDCFKQAIRRDGFLGLYRGISAPLAGAAIENSSLFLSYRLAQDFLQATLLPANEPLPLSALVTCGGVSGAVTSLVLTPIELIKCKMQVPPDGTTQYNRPGPLTLIASIYRREGLMGFWHGQLGTLIREAGGSAAWFGSYEGVSLFFRQIRDGKNAIRDEALPVYQQMLAGAAAGMSYNFLFYPADTIKSRMQTEESGQLTGGKRKFATVGKALWREQGLKGLYRGCGITVGRSAPSSALIFTVYESLRRGGFRPYAEDNHGISCNHSLASFLFMTSRSLSVEKVILDPRYKDLLALLKGLRNGAVYGTKVRFPHALVMVFLFRTGTLREKARIIFKATRQHARNLALFALTYKSSLLALKYVRPERKEAQYDTFLAGLIGGYTIFGRGIQSSVNQQIVIYIFARVVLALAKLSIAPRDPAVPGGGGLGLIRDEDGVISKRAWPIFASLSWASVMYLFRYHPDTLQPSLRSSMKYIYENADHWDCVRNFIWHNK</sequence>
<dbReference type="FunFam" id="1.50.40.10:FF:000109">
    <property type="entry name" value="Ornithine carrier protein AmcA/Ort1"/>
    <property type="match status" value="1"/>
</dbReference>
<dbReference type="Pfam" id="PF00153">
    <property type="entry name" value="Mito_carr"/>
    <property type="match status" value="3"/>
</dbReference>
<accession>A0A6A6HIT2</accession>
<keyword evidence="8" id="KW-0496">Mitochondrion</keyword>
<dbReference type="Gene3D" id="1.50.40.10">
    <property type="entry name" value="Mitochondrial carrier domain"/>
    <property type="match status" value="2"/>
</dbReference>
<evidence type="ECO:0000313" key="13">
    <source>
        <dbReference type="Proteomes" id="UP000800092"/>
    </source>
</evidence>
<keyword evidence="5" id="KW-0677">Repeat</keyword>
<name>A0A6A6HIT2_VIRVR</name>
<evidence type="ECO:0000256" key="2">
    <source>
        <dbReference type="ARBA" id="ARBA00006375"/>
    </source>
</evidence>
<keyword evidence="4 10" id="KW-0812">Transmembrane</keyword>
<dbReference type="GO" id="GO:1990575">
    <property type="term" value="P:mitochondrial L-ornithine transmembrane transport"/>
    <property type="evidence" value="ECO:0007669"/>
    <property type="project" value="TreeGrafter"/>
</dbReference>
<dbReference type="SUPFAM" id="SSF103506">
    <property type="entry name" value="Mitochondrial carrier"/>
    <property type="match status" value="1"/>
</dbReference>
<keyword evidence="9 10" id="KW-0472">Membrane</keyword>
<dbReference type="GO" id="GO:0031966">
    <property type="term" value="C:mitochondrial membrane"/>
    <property type="evidence" value="ECO:0007669"/>
    <property type="project" value="UniProtKB-SubCell"/>
</dbReference>
<keyword evidence="7" id="KW-1133">Transmembrane helix</keyword>
<evidence type="ECO:0000256" key="8">
    <source>
        <dbReference type="ARBA" id="ARBA00023128"/>
    </source>
</evidence>
<evidence type="ECO:0000256" key="3">
    <source>
        <dbReference type="ARBA" id="ARBA00022448"/>
    </source>
</evidence>
<dbReference type="AlphaFoldDB" id="A0A6A6HIT2"/>
<dbReference type="PANTHER" id="PTHR45624:SF31">
    <property type="entry name" value="MITOCHONDRIAL ORNITHINE TRANSPORTER 1"/>
    <property type="match status" value="1"/>
</dbReference>
<dbReference type="PANTHER" id="PTHR45624">
    <property type="entry name" value="MITOCHONDRIAL BASIC AMINO ACIDS TRANSPORTER-RELATED"/>
    <property type="match status" value="1"/>
</dbReference>
<evidence type="ECO:0000256" key="4">
    <source>
        <dbReference type="ARBA" id="ARBA00022692"/>
    </source>
</evidence>
<evidence type="ECO:0000256" key="6">
    <source>
        <dbReference type="ARBA" id="ARBA00022792"/>
    </source>
</evidence>
<protein>
    <submittedName>
        <fullName evidence="12">Mitochondrial carrier</fullName>
    </submittedName>
</protein>
<dbReference type="InterPro" id="IPR050567">
    <property type="entry name" value="Mitochondrial_Carrier"/>
</dbReference>
<dbReference type="GO" id="GO:0000064">
    <property type="term" value="F:L-ornithine transmembrane transporter activity"/>
    <property type="evidence" value="ECO:0007669"/>
    <property type="project" value="TreeGrafter"/>
</dbReference>
<evidence type="ECO:0000256" key="9">
    <source>
        <dbReference type="ARBA" id="ARBA00023136"/>
    </source>
</evidence>
<reference evidence="12" key="1">
    <citation type="journal article" date="2020" name="Stud. Mycol.">
        <title>101 Dothideomycetes genomes: a test case for predicting lifestyles and emergence of pathogens.</title>
        <authorList>
            <person name="Haridas S."/>
            <person name="Albert R."/>
            <person name="Binder M."/>
            <person name="Bloem J."/>
            <person name="Labutti K."/>
            <person name="Salamov A."/>
            <person name="Andreopoulos B."/>
            <person name="Baker S."/>
            <person name="Barry K."/>
            <person name="Bills G."/>
            <person name="Bluhm B."/>
            <person name="Cannon C."/>
            <person name="Castanera R."/>
            <person name="Culley D."/>
            <person name="Daum C."/>
            <person name="Ezra D."/>
            <person name="Gonzalez J."/>
            <person name="Henrissat B."/>
            <person name="Kuo A."/>
            <person name="Liang C."/>
            <person name="Lipzen A."/>
            <person name="Lutzoni F."/>
            <person name="Magnuson J."/>
            <person name="Mondo S."/>
            <person name="Nolan M."/>
            <person name="Ohm R."/>
            <person name="Pangilinan J."/>
            <person name="Park H.-J."/>
            <person name="Ramirez L."/>
            <person name="Alfaro M."/>
            <person name="Sun H."/>
            <person name="Tritt A."/>
            <person name="Yoshinaga Y."/>
            <person name="Zwiers L.-H."/>
            <person name="Turgeon B."/>
            <person name="Goodwin S."/>
            <person name="Spatafora J."/>
            <person name="Crous P."/>
            <person name="Grigoriev I."/>
        </authorList>
    </citation>
    <scope>NUCLEOTIDE SEQUENCE</scope>
    <source>
        <strain evidence="12">Tuck. ex Michener</strain>
    </source>
</reference>
<evidence type="ECO:0000256" key="11">
    <source>
        <dbReference type="RuleBase" id="RU000488"/>
    </source>
</evidence>
<keyword evidence="6" id="KW-0999">Mitochondrion inner membrane</keyword>
<dbReference type="InterPro" id="IPR023395">
    <property type="entry name" value="MCP_dom_sf"/>
</dbReference>
<comment type="subcellular location">
    <subcellularLocation>
        <location evidence="1">Mitochondrion membrane</location>
        <topology evidence="1">Multi-pass membrane protein</topology>
    </subcellularLocation>
</comment>
<keyword evidence="3 11" id="KW-0813">Transport</keyword>
<evidence type="ECO:0000256" key="1">
    <source>
        <dbReference type="ARBA" id="ARBA00004225"/>
    </source>
</evidence>
<dbReference type="InterPro" id="IPR018108">
    <property type="entry name" value="MCP_transmembrane"/>
</dbReference>
<dbReference type="Proteomes" id="UP000800092">
    <property type="component" value="Unassembled WGS sequence"/>
</dbReference>
<feature type="repeat" description="Solcar" evidence="10">
    <location>
        <begin position="236"/>
        <end position="325"/>
    </location>
</feature>
<organism evidence="12 13">
    <name type="scientific">Viridothelium virens</name>
    <name type="common">Speckled blister lichen</name>
    <name type="synonym">Trypethelium virens</name>
    <dbReference type="NCBI Taxonomy" id="1048519"/>
    <lineage>
        <taxon>Eukaryota</taxon>
        <taxon>Fungi</taxon>
        <taxon>Dikarya</taxon>
        <taxon>Ascomycota</taxon>
        <taxon>Pezizomycotina</taxon>
        <taxon>Dothideomycetes</taxon>
        <taxon>Dothideomycetes incertae sedis</taxon>
        <taxon>Trypetheliales</taxon>
        <taxon>Trypetheliaceae</taxon>
        <taxon>Viridothelium</taxon>
    </lineage>
</organism>
<dbReference type="OrthoDB" id="2139348at2759"/>
<proteinExistence type="inferred from homology"/>
<gene>
    <name evidence="12" type="ORF">EV356DRAFT_440997</name>
</gene>